<evidence type="ECO:0000313" key="2">
    <source>
        <dbReference type="Proteomes" id="UP001153332"/>
    </source>
</evidence>
<accession>A0ACC2JR63</accession>
<keyword evidence="2" id="KW-1185">Reference proteome</keyword>
<comment type="caution">
    <text evidence="1">The sequence shown here is derived from an EMBL/GenBank/DDBJ whole genome shotgun (WGS) entry which is preliminary data.</text>
</comment>
<name>A0ACC2JR63_9PEZI</name>
<reference evidence="1" key="1">
    <citation type="submission" date="2022-12" db="EMBL/GenBank/DDBJ databases">
        <title>Genome Sequence of Lasiodiplodia mahajangana.</title>
        <authorList>
            <person name="Buettner E."/>
        </authorList>
    </citation>
    <scope>NUCLEOTIDE SEQUENCE</scope>
    <source>
        <strain evidence="1">VT137</strain>
    </source>
</reference>
<dbReference type="EMBL" id="JAPUUL010000643">
    <property type="protein sequence ID" value="KAJ8129849.1"/>
    <property type="molecule type" value="Genomic_DNA"/>
</dbReference>
<gene>
    <name evidence="1" type="ORF">O1611_g3780</name>
</gene>
<sequence length="1074" mass="121523">MNNKDLPPDMIDLHGQQVDETKDVLTKRIRADQRKGHSHLHVIVGRGSHSKDGIQKIKPAVEELCEELGLGCKTEEDNAGRIYINLQGGDVTDLPPLPGHPTAYNGQQHNQHHGGHQQQHYPAHEQQHYPTQQQQQHYPAQQQHYQQQHNQQEEQYDEVEKLLTKLVKKYCCMPELYRHYGEELPRTDNEVNKPKKRGLARWLTLPFNDEVPSFCQACESQRLDFRPLIKEPSQFECPYESCEKPCYDVGDDDLTDLEMKNAVYINGFSPHEAEARKSQCSLCALLFSCVRKTLQDNWLLYMPCVCILRPRYDRVGKKTRIVHRYQVWVGFQPIEGEVVLNLIYVNKFGFGRKGKPAIPRTINLKLPRGWLQQCDQKHSHPAVPDAFRLRMWAIINRGLFRALNTSTGSIEIMTSIPKFVALSYVWGSEPDQSNYQPLESRPVSAYAPTIRDAAVIAKSVGLKWLWVDRVCIDQTSRSEKEVLIPYMKDIFATAQFTIVAGSGDGAQSGLLGSPGTPRECEKSLKLNSSMALLPVSSFDSLHNKSVWSKRGWTFEEFLFSRRLLFVFSSEIFFICGTSSFRESAGRGPVIANKDKVKREIYGEGGSSSITGITSIHQSIQSSPAHMPAVLEARMFVCALQEYTSRNLTVEADRVAAFAGVILAALTNPVDEISERALLRHGHPLRFFEILLTWQEYPAERKPSPMPSRPFAPSWSWASSYGQANFYSLALDSLPLNPDVTWFQYSLLHNHDVLALPTRYHLIPGMIQLKLPDELITDQPWMKNLSSYPPPDQEERPPTGPSVDNLLPLPKLHMVTVVFDARFALWVDPGEVEWVEPEKNRWNQYVLISVGSTETSDEIYNKFFRPSTPKYGWSLPQWSIHPDLQARYCSEGTSSRPSPFESFTIITGQGHYEKPDELYYDLYIMLLGRTGQDGTYTRVGMTLLRDVKEGSYYMDAIKNGRPRWEWYILATRARLATRDANAAPTPIGAAPHAALDIDSHGVTSNRASDILQHETSHSNAVRRAALDPVVRLRDDHAVVRVVGVDAGAVEEDVPVRDALDRAGGARDGLDANGLL</sequence>
<evidence type="ECO:0000313" key="1">
    <source>
        <dbReference type="EMBL" id="KAJ8129849.1"/>
    </source>
</evidence>
<organism evidence="1 2">
    <name type="scientific">Lasiodiplodia mahajangana</name>
    <dbReference type="NCBI Taxonomy" id="1108764"/>
    <lineage>
        <taxon>Eukaryota</taxon>
        <taxon>Fungi</taxon>
        <taxon>Dikarya</taxon>
        <taxon>Ascomycota</taxon>
        <taxon>Pezizomycotina</taxon>
        <taxon>Dothideomycetes</taxon>
        <taxon>Dothideomycetes incertae sedis</taxon>
        <taxon>Botryosphaeriales</taxon>
        <taxon>Botryosphaeriaceae</taxon>
        <taxon>Lasiodiplodia</taxon>
    </lineage>
</organism>
<protein>
    <submittedName>
        <fullName evidence="1">Uncharacterized protein</fullName>
    </submittedName>
</protein>
<proteinExistence type="predicted"/>
<dbReference type="Proteomes" id="UP001153332">
    <property type="component" value="Unassembled WGS sequence"/>
</dbReference>